<organism evidence="1 2">
    <name type="scientific">Microlunatus ginsengisoli</name>
    <dbReference type="NCBI Taxonomy" id="363863"/>
    <lineage>
        <taxon>Bacteria</taxon>
        <taxon>Bacillati</taxon>
        <taxon>Actinomycetota</taxon>
        <taxon>Actinomycetes</taxon>
        <taxon>Propionibacteriales</taxon>
        <taxon>Propionibacteriaceae</taxon>
        <taxon>Microlunatus</taxon>
    </lineage>
</organism>
<keyword evidence="2" id="KW-1185">Reference proteome</keyword>
<gene>
    <name evidence="1" type="ORF">GCM10022236_37040</name>
</gene>
<evidence type="ECO:0008006" key="3">
    <source>
        <dbReference type="Google" id="ProtNLM"/>
    </source>
</evidence>
<evidence type="ECO:0000313" key="1">
    <source>
        <dbReference type="EMBL" id="GAA3631082.1"/>
    </source>
</evidence>
<dbReference type="Proteomes" id="UP001501490">
    <property type="component" value="Unassembled WGS sequence"/>
</dbReference>
<comment type="caution">
    <text evidence="1">The sequence shown here is derived from an EMBL/GenBank/DDBJ whole genome shotgun (WGS) entry which is preliminary data.</text>
</comment>
<dbReference type="EMBL" id="BAABAB010000028">
    <property type="protein sequence ID" value="GAA3631082.1"/>
    <property type="molecule type" value="Genomic_DNA"/>
</dbReference>
<accession>A0ABP7AF08</accession>
<protein>
    <recommendedName>
        <fullName evidence="3">Protein RecA</fullName>
    </recommendedName>
</protein>
<evidence type="ECO:0000313" key="2">
    <source>
        <dbReference type="Proteomes" id="UP001501490"/>
    </source>
</evidence>
<sequence>MLDAFDELVRLRTGSAYAVDSPSLAMALVAGASRAGEWVAIVGAPEFGYEAAAAFGLDLARTIAVPSPGEHWQSVTAGLIDVAGIVLLRPPAPVAEQQAARLRSRLIQKDAALVVWGEWPRCHQRLSIRSSSWVGLGQGHGRLTGRQVEVAVSGASDPGRTTSIWLPDPDQRVRRLDEVAAPVRLEDHSRLAQRAG</sequence>
<name>A0ABP7AF08_9ACTN</name>
<reference evidence="2" key="1">
    <citation type="journal article" date="2019" name="Int. J. Syst. Evol. Microbiol.">
        <title>The Global Catalogue of Microorganisms (GCM) 10K type strain sequencing project: providing services to taxonomists for standard genome sequencing and annotation.</title>
        <authorList>
            <consortium name="The Broad Institute Genomics Platform"/>
            <consortium name="The Broad Institute Genome Sequencing Center for Infectious Disease"/>
            <person name="Wu L."/>
            <person name="Ma J."/>
        </authorList>
    </citation>
    <scope>NUCLEOTIDE SEQUENCE [LARGE SCALE GENOMIC DNA]</scope>
    <source>
        <strain evidence="2">JCM 16929</strain>
    </source>
</reference>
<proteinExistence type="predicted"/>